<accession>A0A443S134</accession>
<dbReference type="InterPro" id="IPR052407">
    <property type="entry name" value="BTB_POZ_domain_cont_9"/>
</dbReference>
<dbReference type="STRING" id="299467.A0A443S134"/>
<dbReference type="GO" id="GO:0050804">
    <property type="term" value="P:modulation of chemical synaptic transmission"/>
    <property type="evidence" value="ECO:0007669"/>
    <property type="project" value="TreeGrafter"/>
</dbReference>
<feature type="domain" description="BTB" evidence="1">
    <location>
        <begin position="19"/>
        <end position="86"/>
    </location>
</feature>
<sequence>MDHFNDKILENLREDELLKNVTFVIDDCEVTANRCLLGASCPYFESMLFGNTIEATQTRIVLNSTSRIPFQNVVQFIHKREVIVTSLDSYDILELVQLAHEYQFYELLDYLQYAINFEDFSVSFSVALFSILDVIERVDWKNECLVFFDLDQLTRRDSFSINEIDLFHCLLQWKRVNKPESHEGLFSNLRLNLITISDFNQIVTPENVINPDDYLKAVHKKTFKERDVGNRDKDDNAVRHYGTDCDEDVDEETKLYSTFKKQCKLNTLFYDAFESKILRNLRENEKLKNITFQIEGNKIDVNESLLATTCPYFKRLIFEGKKFARNAVITLDDTSKSAFENLIFFINEFECDLNKEEHIVNLVKLSHEYGFKELIRFLRSEIKLHKYTVNFCVELFDVLSRVENVEWKEECFLFFDNIFKKGVNIDTFASFSRPLVDQLTCRNSFIIKEIDLFHCLMKWREVNVKQSQVEIFSNLRLNLISITDFYKIILPLNVIKTSDYLDAVDRKLFEERNVDTENGNSETDDSV</sequence>
<evidence type="ECO:0000313" key="2">
    <source>
        <dbReference type="EMBL" id="RWS21258.1"/>
    </source>
</evidence>
<gene>
    <name evidence="2" type="ORF">B4U80_11897</name>
</gene>
<dbReference type="Proteomes" id="UP000288716">
    <property type="component" value="Unassembled WGS sequence"/>
</dbReference>
<dbReference type="OrthoDB" id="6420239at2759"/>
<dbReference type="GO" id="GO:0008344">
    <property type="term" value="P:adult locomotory behavior"/>
    <property type="evidence" value="ECO:0007669"/>
    <property type="project" value="TreeGrafter"/>
</dbReference>
<feature type="non-terminal residue" evidence="2">
    <location>
        <position position="527"/>
    </location>
</feature>
<evidence type="ECO:0000259" key="1">
    <source>
        <dbReference type="PROSITE" id="PS50097"/>
    </source>
</evidence>
<dbReference type="InterPro" id="IPR011333">
    <property type="entry name" value="SKP1/BTB/POZ_sf"/>
</dbReference>
<organism evidence="2 3">
    <name type="scientific">Leptotrombidium deliense</name>
    <dbReference type="NCBI Taxonomy" id="299467"/>
    <lineage>
        <taxon>Eukaryota</taxon>
        <taxon>Metazoa</taxon>
        <taxon>Ecdysozoa</taxon>
        <taxon>Arthropoda</taxon>
        <taxon>Chelicerata</taxon>
        <taxon>Arachnida</taxon>
        <taxon>Acari</taxon>
        <taxon>Acariformes</taxon>
        <taxon>Trombidiformes</taxon>
        <taxon>Prostigmata</taxon>
        <taxon>Anystina</taxon>
        <taxon>Parasitengona</taxon>
        <taxon>Trombiculoidea</taxon>
        <taxon>Trombiculidae</taxon>
        <taxon>Leptotrombidium</taxon>
    </lineage>
</organism>
<dbReference type="VEuPathDB" id="VectorBase:LDEU010782"/>
<evidence type="ECO:0000313" key="3">
    <source>
        <dbReference type="Proteomes" id="UP000288716"/>
    </source>
</evidence>
<dbReference type="EMBL" id="NCKV01013018">
    <property type="protein sequence ID" value="RWS21258.1"/>
    <property type="molecule type" value="Genomic_DNA"/>
</dbReference>
<proteinExistence type="predicted"/>
<dbReference type="SUPFAM" id="SSF54695">
    <property type="entry name" value="POZ domain"/>
    <property type="match status" value="2"/>
</dbReference>
<dbReference type="SMART" id="SM00225">
    <property type="entry name" value="BTB"/>
    <property type="match status" value="2"/>
</dbReference>
<dbReference type="InterPro" id="IPR000210">
    <property type="entry name" value="BTB/POZ_dom"/>
</dbReference>
<dbReference type="AlphaFoldDB" id="A0A443S134"/>
<keyword evidence="3" id="KW-1185">Reference proteome</keyword>
<name>A0A443S134_9ACAR</name>
<dbReference type="PANTHER" id="PTHR46306:SF1">
    <property type="entry name" value="BTB_POZ DOMAIN-CONTAINING PROTEIN 9"/>
    <property type="match status" value="1"/>
</dbReference>
<dbReference type="GO" id="GO:0048512">
    <property type="term" value="P:circadian behavior"/>
    <property type="evidence" value="ECO:0007669"/>
    <property type="project" value="TreeGrafter"/>
</dbReference>
<dbReference type="Pfam" id="PF00651">
    <property type="entry name" value="BTB"/>
    <property type="match status" value="2"/>
</dbReference>
<reference evidence="2 3" key="1">
    <citation type="journal article" date="2018" name="Gigascience">
        <title>Genomes of trombidid mites reveal novel predicted allergens and laterally-transferred genes associated with secondary metabolism.</title>
        <authorList>
            <person name="Dong X."/>
            <person name="Chaisiri K."/>
            <person name="Xia D."/>
            <person name="Armstrong S.D."/>
            <person name="Fang Y."/>
            <person name="Donnelly M.J."/>
            <person name="Kadowaki T."/>
            <person name="McGarry J.W."/>
            <person name="Darby A.C."/>
            <person name="Makepeace B.L."/>
        </authorList>
    </citation>
    <scope>NUCLEOTIDE SEQUENCE [LARGE SCALE GENOMIC DNA]</scope>
    <source>
        <strain evidence="2">UoL-UT</strain>
    </source>
</reference>
<dbReference type="GO" id="GO:0005737">
    <property type="term" value="C:cytoplasm"/>
    <property type="evidence" value="ECO:0007669"/>
    <property type="project" value="TreeGrafter"/>
</dbReference>
<dbReference type="PROSITE" id="PS50097">
    <property type="entry name" value="BTB"/>
    <property type="match status" value="2"/>
</dbReference>
<dbReference type="PANTHER" id="PTHR46306">
    <property type="entry name" value="BTB/POZ DOMAIN-CONTAINING PROTEIN 9"/>
    <property type="match status" value="1"/>
</dbReference>
<comment type="caution">
    <text evidence="2">The sequence shown here is derived from an EMBL/GenBank/DDBJ whole genome shotgun (WGS) entry which is preliminary data.</text>
</comment>
<protein>
    <submittedName>
        <fullName evidence="2">BTB (POZ) domain containing 9-like protein</fullName>
    </submittedName>
</protein>
<feature type="domain" description="BTB" evidence="1">
    <location>
        <begin position="288"/>
        <end position="355"/>
    </location>
</feature>
<dbReference type="Gene3D" id="3.30.710.10">
    <property type="entry name" value="Potassium Channel Kv1.1, Chain A"/>
    <property type="match status" value="2"/>
</dbReference>